<dbReference type="AlphaFoldDB" id="A0A134BG27"/>
<dbReference type="PATRIC" id="fig|419005.5.peg.830"/>
<dbReference type="PANTHER" id="PTHR46558:SF15">
    <property type="entry name" value="HELIX-TURN-HELIX DOMAIN PROTEIN"/>
    <property type="match status" value="1"/>
</dbReference>
<evidence type="ECO:0000313" key="3">
    <source>
        <dbReference type="EMBL" id="KXB78906.1"/>
    </source>
</evidence>
<dbReference type="SUPFAM" id="SSF47413">
    <property type="entry name" value="lambda repressor-like DNA-binding domains"/>
    <property type="match status" value="1"/>
</dbReference>
<dbReference type="Pfam" id="PF01381">
    <property type="entry name" value="HTH_3"/>
    <property type="match status" value="1"/>
</dbReference>
<feature type="domain" description="HTH cro/C1-type" evidence="2">
    <location>
        <begin position="35"/>
        <end position="89"/>
    </location>
</feature>
<dbReference type="GO" id="GO:0003677">
    <property type="term" value="F:DNA binding"/>
    <property type="evidence" value="ECO:0007669"/>
    <property type="project" value="UniProtKB-KW"/>
</dbReference>
<organism evidence="3">
    <name type="scientific">Prevotella amnii</name>
    <dbReference type="NCBI Taxonomy" id="419005"/>
    <lineage>
        <taxon>Bacteria</taxon>
        <taxon>Pseudomonadati</taxon>
        <taxon>Bacteroidota</taxon>
        <taxon>Bacteroidia</taxon>
        <taxon>Bacteroidales</taxon>
        <taxon>Prevotellaceae</taxon>
        <taxon>Prevotella</taxon>
    </lineage>
</organism>
<sequence length="138" mass="15891">MQATLHGMQTFECGGLLKFRCLCNFIHMKQLHKTLKEKREHEGYSQEYIAEKLKVSSSTISRWETGSVSMSIVQICSYAKVLEMDESDLLASIARRRREIPPPFIRLGIDVFDEETYGKIMDLAKELGPQHIILQTKL</sequence>
<comment type="caution">
    <text evidence="3">The sequence shown here is derived from an EMBL/GenBank/DDBJ whole genome shotgun (WGS) entry which is preliminary data.</text>
</comment>
<evidence type="ECO:0000259" key="2">
    <source>
        <dbReference type="PROSITE" id="PS50943"/>
    </source>
</evidence>
<dbReference type="PANTHER" id="PTHR46558">
    <property type="entry name" value="TRACRIPTIONAL REGULATORY PROTEIN-RELATED-RELATED"/>
    <property type="match status" value="1"/>
</dbReference>
<dbReference type="PROSITE" id="PS50943">
    <property type="entry name" value="HTH_CROC1"/>
    <property type="match status" value="1"/>
</dbReference>
<name>A0A134BG27_9BACT</name>
<dbReference type="EMBL" id="LSDL01000036">
    <property type="protein sequence ID" value="KXB78906.1"/>
    <property type="molecule type" value="Genomic_DNA"/>
</dbReference>
<keyword evidence="1 3" id="KW-0238">DNA-binding</keyword>
<protein>
    <submittedName>
        <fullName evidence="3">DNA-binding helix-turn-helix protein</fullName>
    </submittedName>
</protein>
<dbReference type="CDD" id="cd00093">
    <property type="entry name" value="HTH_XRE"/>
    <property type="match status" value="1"/>
</dbReference>
<dbReference type="SMART" id="SM00530">
    <property type="entry name" value="HTH_XRE"/>
    <property type="match status" value="1"/>
</dbReference>
<gene>
    <name evidence="3" type="ORF">HMPREF1860_00829</name>
</gene>
<dbReference type="Proteomes" id="UP000070531">
    <property type="component" value="Unassembled WGS sequence"/>
</dbReference>
<reference evidence="3 4" key="1">
    <citation type="submission" date="2016-01" db="EMBL/GenBank/DDBJ databases">
        <authorList>
            <person name="Oliw E.H."/>
        </authorList>
    </citation>
    <scope>NUCLEOTIDE SEQUENCE [LARGE SCALE GENOMIC DNA]</scope>
    <source>
        <strain evidence="3 4">DNF00307</strain>
    </source>
</reference>
<evidence type="ECO:0000313" key="4">
    <source>
        <dbReference type="Proteomes" id="UP000070531"/>
    </source>
</evidence>
<proteinExistence type="predicted"/>
<evidence type="ECO:0000256" key="1">
    <source>
        <dbReference type="ARBA" id="ARBA00023125"/>
    </source>
</evidence>
<accession>A0A134BG27</accession>
<dbReference type="InterPro" id="IPR010982">
    <property type="entry name" value="Lambda_DNA-bd_dom_sf"/>
</dbReference>
<dbReference type="Gene3D" id="1.10.260.40">
    <property type="entry name" value="lambda repressor-like DNA-binding domains"/>
    <property type="match status" value="1"/>
</dbReference>
<dbReference type="InterPro" id="IPR001387">
    <property type="entry name" value="Cro/C1-type_HTH"/>
</dbReference>
<dbReference type="STRING" id="419005.HMPREF1860_00829"/>